<gene>
    <name evidence="2" type="ORF">PCOR1329_LOCUS21391</name>
</gene>
<reference evidence="2" key="1">
    <citation type="submission" date="2023-10" db="EMBL/GenBank/DDBJ databases">
        <authorList>
            <person name="Chen Y."/>
            <person name="Shah S."/>
            <person name="Dougan E. K."/>
            <person name="Thang M."/>
            <person name="Chan C."/>
        </authorList>
    </citation>
    <scope>NUCLEOTIDE SEQUENCE [LARGE SCALE GENOMIC DNA]</scope>
</reference>
<protein>
    <submittedName>
        <fullName evidence="2">Uncharacterized protein</fullName>
    </submittedName>
</protein>
<comment type="caution">
    <text evidence="2">The sequence shown here is derived from an EMBL/GenBank/DDBJ whole genome shotgun (WGS) entry which is preliminary data.</text>
</comment>
<accession>A0ABN9RMP4</accession>
<keyword evidence="3" id="KW-1185">Reference proteome</keyword>
<evidence type="ECO:0000313" key="3">
    <source>
        <dbReference type="Proteomes" id="UP001189429"/>
    </source>
</evidence>
<evidence type="ECO:0000256" key="1">
    <source>
        <dbReference type="SAM" id="MobiDB-lite"/>
    </source>
</evidence>
<name>A0ABN9RMP4_9DINO</name>
<evidence type="ECO:0000313" key="2">
    <source>
        <dbReference type="EMBL" id="CAK0819393.1"/>
    </source>
</evidence>
<dbReference type="Proteomes" id="UP001189429">
    <property type="component" value="Unassembled WGS sequence"/>
</dbReference>
<dbReference type="EMBL" id="CAUYUJ010007039">
    <property type="protein sequence ID" value="CAK0819393.1"/>
    <property type="molecule type" value="Genomic_DNA"/>
</dbReference>
<organism evidence="2 3">
    <name type="scientific">Prorocentrum cordatum</name>
    <dbReference type="NCBI Taxonomy" id="2364126"/>
    <lineage>
        <taxon>Eukaryota</taxon>
        <taxon>Sar</taxon>
        <taxon>Alveolata</taxon>
        <taxon>Dinophyceae</taxon>
        <taxon>Prorocentrales</taxon>
        <taxon>Prorocentraceae</taxon>
        <taxon>Prorocentrum</taxon>
    </lineage>
</organism>
<sequence>MQTSLESAISAQTAVRRPRKAPPTSPSMGRFSAMRMHCGLGKRPQQGTHVRRRERAWSLAKPQRAAPAKQLPRLATVTEPTLEAHRMELTQLEQRAPGEGRLLGAKTVDWLMRGSFAEKCLAGWGPALERHLRSAWAWLKTRSYVVVAQHDGHYDVVAQHDGYWRPSEAPNLVKVSIVPPQPCTNQLYSGEWSFVMGDPELEMTTKTGLKDAGIGISEADRRLLGGLLRRRYDRGHPPHGHIFRVSLPQCDGLSSRASRSSVSTGSRGAGLRWPTANLGKLFKMSGAQRALAPSRGHRCPSWLRQGHTYGDKVW</sequence>
<proteinExistence type="predicted"/>
<feature type="compositionally biased region" description="Polar residues" evidence="1">
    <location>
        <begin position="1"/>
        <end position="13"/>
    </location>
</feature>
<feature type="region of interest" description="Disordered" evidence="1">
    <location>
        <begin position="1"/>
        <end position="31"/>
    </location>
</feature>